<feature type="chain" id="PRO_5003649058" evidence="1">
    <location>
        <begin position="23"/>
        <end position="100"/>
    </location>
</feature>
<dbReference type="HOGENOM" id="CLU_2310511_0_0_1"/>
<organism evidence="2 3">
    <name type="scientific">Oryza glaberrima</name>
    <name type="common">African rice</name>
    <dbReference type="NCBI Taxonomy" id="4538"/>
    <lineage>
        <taxon>Eukaryota</taxon>
        <taxon>Viridiplantae</taxon>
        <taxon>Streptophyta</taxon>
        <taxon>Embryophyta</taxon>
        <taxon>Tracheophyta</taxon>
        <taxon>Spermatophyta</taxon>
        <taxon>Magnoliopsida</taxon>
        <taxon>Liliopsida</taxon>
        <taxon>Poales</taxon>
        <taxon>Poaceae</taxon>
        <taxon>BOP clade</taxon>
        <taxon>Oryzoideae</taxon>
        <taxon>Oryzeae</taxon>
        <taxon>Oryzinae</taxon>
        <taxon>Oryza</taxon>
    </lineage>
</organism>
<accession>I1PDV5</accession>
<proteinExistence type="predicted"/>
<dbReference type="AlphaFoldDB" id="I1PDV5"/>
<dbReference type="EnsemblPlants" id="ORGLA03G0255100.1">
    <property type="protein sequence ID" value="ORGLA03G0255100.1"/>
    <property type="gene ID" value="ORGLA03G0255100"/>
</dbReference>
<sequence>MARCRSICLTTFLLLVLVVVISFVGRREEGSPPYMENINNGNRGVDPKILVERWGDAAWAREGEPGRRDRCGVRKGGRLRERVWSIRLGACKGERVPCEG</sequence>
<name>I1PDV5_ORYGL</name>
<keyword evidence="1" id="KW-0732">Signal</keyword>
<protein>
    <submittedName>
        <fullName evidence="2">Uncharacterized protein</fullName>
    </submittedName>
</protein>
<dbReference type="OMA" id="IRLGACK"/>
<evidence type="ECO:0000313" key="3">
    <source>
        <dbReference type="Proteomes" id="UP000007306"/>
    </source>
</evidence>
<evidence type="ECO:0000313" key="2">
    <source>
        <dbReference type="EnsemblPlants" id="ORGLA03G0255100.1"/>
    </source>
</evidence>
<evidence type="ECO:0000256" key="1">
    <source>
        <dbReference type="SAM" id="SignalP"/>
    </source>
</evidence>
<reference evidence="2 3" key="2">
    <citation type="submission" date="2018-04" db="EMBL/GenBank/DDBJ databases">
        <title>OglaRS2 (Oryza glaberrima Reference Sequence Version 2).</title>
        <authorList>
            <person name="Zhang J."/>
            <person name="Kudrna D."/>
            <person name="Lee S."/>
            <person name="Talag J."/>
            <person name="Rajasekar S."/>
            <person name="Wing R.A."/>
        </authorList>
    </citation>
    <scope>NUCLEOTIDE SEQUENCE [LARGE SCALE GENOMIC DNA]</scope>
    <source>
        <strain evidence="2 3">cv. IRGC 96717</strain>
    </source>
</reference>
<reference evidence="2" key="1">
    <citation type="submission" date="2015-06" db="UniProtKB">
        <authorList>
            <consortium name="EnsemblPlants"/>
        </authorList>
    </citation>
    <scope>IDENTIFICATION</scope>
</reference>
<dbReference type="Proteomes" id="UP000007306">
    <property type="component" value="Chromosome 3"/>
</dbReference>
<dbReference type="Gramene" id="ORGLA03G0255100.1">
    <property type="protein sequence ID" value="ORGLA03G0255100.1"/>
    <property type="gene ID" value="ORGLA03G0255100"/>
</dbReference>
<feature type="signal peptide" evidence="1">
    <location>
        <begin position="1"/>
        <end position="22"/>
    </location>
</feature>
<keyword evidence="3" id="KW-1185">Reference proteome</keyword>